<evidence type="ECO:0000256" key="2">
    <source>
        <dbReference type="ARBA" id="ARBA00022679"/>
    </source>
</evidence>
<protein>
    <recommendedName>
        <fullName evidence="5">Glycosyltransferase</fullName>
    </recommendedName>
</protein>
<dbReference type="CDD" id="cd03784">
    <property type="entry name" value="GT1_Gtf-like"/>
    <property type="match status" value="1"/>
</dbReference>
<sequence length="445" mass="48105">MAAGWHAVFFPFPAQGHVAPALRLAKLLHVLGGVRITFVHTERNLRRLIRSGGPATVAAAPGFRFVTVPDGLPPPLSDEDEDDHSPQHIAALLLSLEASVPRLRNHLDDAAADGEQLSNGYLTNTEIDWMPGMPENMRLRDMPSFIRTTDPDDAVLRAVVSTMDCYHPAVLSAVILNTFDELEGKVVAAMSDVLVPHIYTVGPLPLLSESASAGGSGGAASLLKEDKGCLEWLGSKRPGSVVYANFGSIAVLTSQQLVEFAWGLANSGYDFLAVIRNDQAKKSTAAALPPEFVTRGRGETTKERRGYVASWCPQGEVLRHEAVGMFLTHCGWNSMLESIASGVPMLCWPVGGDQQTNCRFACTEWGVGMELAGDGAVLRDQVEAQVKEVMGGERGREMRRRAAEWKVSAAAAALPLPDCGGTSWVNFNKLVNQVFSPRKDAHWQN</sequence>
<name>A0A811QDB6_9POAL</name>
<keyword evidence="2" id="KW-0808">Transferase</keyword>
<evidence type="ECO:0000313" key="4">
    <source>
        <dbReference type="Proteomes" id="UP000604825"/>
    </source>
</evidence>
<dbReference type="OrthoDB" id="5835829at2759"/>
<dbReference type="SUPFAM" id="SSF53756">
    <property type="entry name" value="UDP-Glycosyltransferase/glycogen phosphorylase"/>
    <property type="match status" value="1"/>
</dbReference>
<dbReference type="Proteomes" id="UP000604825">
    <property type="component" value="Unassembled WGS sequence"/>
</dbReference>
<organism evidence="3 4">
    <name type="scientific">Miscanthus lutarioriparius</name>
    <dbReference type="NCBI Taxonomy" id="422564"/>
    <lineage>
        <taxon>Eukaryota</taxon>
        <taxon>Viridiplantae</taxon>
        <taxon>Streptophyta</taxon>
        <taxon>Embryophyta</taxon>
        <taxon>Tracheophyta</taxon>
        <taxon>Spermatophyta</taxon>
        <taxon>Magnoliopsida</taxon>
        <taxon>Liliopsida</taxon>
        <taxon>Poales</taxon>
        <taxon>Poaceae</taxon>
        <taxon>PACMAD clade</taxon>
        <taxon>Panicoideae</taxon>
        <taxon>Andropogonodae</taxon>
        <taxon>Andropogoneae</taxon>
        <taxon>Saccharinae</taxon>
        <taxon>Miscanthus</taxon>
    </lineage>
</organism>
<dbReference type="PANTHER" id="PTHR11926">
    <property type="entry name" value="GLUCOSYL/GLUCURONOSYL TRANSFERASES"/>
    <property type="match status" value="1"/>
</dbReference>
<dbReference type="AlphaFoldDB" id="A0A811QDB6"/>
<keyword evidence="4" id="KW-1185">Reference proteome</keyword>
<dbReference type="FunFam" id="3.40.50.2000:FF:000060">
    <property type="entry name" value="Glycosyltransferase"/>
    <property type="match status" value="1"/>
</dbReference>
<dbReference type="GO" id="GO:0080043">
    <property type="term" value="F:quercetin 3-O-glucosyltransferase activity"/>
    <property type="evidence" value="ECO:0007669"/>
    <property type="project" value="TreeGrafter"/>
</dbReference>
<gene>
    <name evidence="3" type="ORF">NCGR_LOCUS40753</name>
</gene>
<dbReference type="Gene3D" id="3.40.50.2000">
    <property type="entry name" value="Glycogen Phosphorylase B"/>
    <property type="match status" value="3"/>
</dbReference>
<comment type="similarity">
    <text evidence="1">Belongs to the UDP-glycosyltransferase family.</text>
</comment>
<proteinExistence type="inferred from homology"/>
<dbReference type="GO" id="GO:0080044">
    <property type="term" value="F:quercetin 7-O-glucosyltransferase activity"/>
    <property type="evidence" value="ECO:0007669"/>
    <property type="project" value="TreeGrafter"/>
</dbReference>
<dbReference type="PANTHER" id="PTHR11926:SF1498">
    <property type="entry name" value="GLYCOSYLTRANSFERASE"/>
    <property type="match status" value="1"/>
</dbReference>
<dbReference type="InterPro" id="IPR002213">
    <property type="entry name" value="UDP_glucos_trans"/>
</dbReference>
<dbReference type="EMBL" id="CAJGYO010000010">
    <property type="protein sequence ID" value="CAD6257263.1"/>
    <property type="molecule type" value="Genomic_DNA"/>
</dbReference>
<evidence type="ECO:0008006" key="5">
    <source>
        <dbReference type="Google" id="ProtNLM"/>
    </source>
</evidence>
<accession>A0A811QDB6</accession>
<dbReference type="Pfam" id="PF00201">
    <property type="entry name" value="UDPGT"/>
    <property type="match status" value="1"/>
</dbReference>
<reference evidence="3" key="1">
    <citation type="submission" date="2020-10" db="EMBL/GenBank/DDBJ databases">
        <authorList>
            <person name="Han B."/>
            <person name="Lu T."/>
            <person name="Zhao Q."/>
            <person name="Huang X."/>
            <person name="Zhao Y."/>
        </authorList>
    </citation>
    <scope>NUCLEOTIDE SEQUENCE</scope>
</reference>
<evidence type="ECO:0000313" key="3">
    <source>
        <dbReference type="EMBL" id="CAD6257263.1"/>
    </source>
</evidence>
<comment type="caution">
    <text evidence="3">The sequence shown here is derived from an EMBL/GenBank/DDBJ whole genome shotgun (WGS) entry which is preliminary data.</text>
</comment>
<evidence type="ECO:0000256" key="1">
    <source>
        <dbReference type="ARBA" id="ARBA00009995"/>
    </source>
</evidence>